<protein>
    <recommendedName>
        <fullName evidence="4">Antitoxin</fullName>
    </recommendedName>
</protein>
<keyword evidence="3" id="KW-1185">Reference proteome</keyword>
<gene>
    <name evidence="2" type="ORF">COMA1_11615</name>
</gene>
<dbReference type="InterPro" id="IPR036165">
    <property type="entry name" value="YefM-like_sf"/>
</dbReference>
<dbReference type="AlphaFoldDB" id="A0A0S4LBS8"/>
<organism evidence="2 3">
    <name type="scientific">Candidatus Nitrospira nitrosa</name>
    <dbReference type="NCBI Taxonomy" id="1742972"/>
    <lineage>
        <taxon>Bacteria</taxon>
        <taxon>Pseudomonadati</taxon>
        <taxon>Nitrospirota</taxon>
        <taxon>Nitrospiria</taxon>
        <taxon>Nitrospirales</taxon>
        <taxon>Nitrospiraceae</taxon>
        <taxon>Nitrospira</taxon>
    </lineage>
</organism>
<dbReference type="RefSeq" id="WP_090746147.1">
    <property type="nucleotide sequence ID" value="NZ_CZQA01000001.1"/>
</dbReference>
<evidence type="ECO:0000313" key="2">
    <source>
        <dbReference type="EMBL" id="CUS34281.1"/>
    </source>
</evidence>
<evidence type="ECO:0008006" key="4">
    <source>
        <dbReference type="Google" id="ProtNLM"/>
    </source>
</evidence>
<reference evidence="2 3" key="1">
    <citation type="submission" date="2015-10" db="EMBL/GenBank/DDBJ databases">
        <authorList>
            <person name="Gilbert D.G."/>
        </authorList>
    </citation>
    <scope>NUCLEOTIDE SEQUENCE [LARGE SCALE GENOMIC DNA]</scope>
    <source>
        <strain evidence="2">COMA1</strain>
    </source>
</reference>
<dbReference type="OrthoDB" id="5419988at2"/>
<name>A0A0S4LBS8_9BACT</name>
<dbReference type="Proteomes" id="UP000199032">
    <property type="component" value="Unassembled WGS sequence"/>
</dbReference>
<evidence type="ECO:0000256" key="1">
    <source>
        <dbReference type="ARBA" id="ARBA00009981"/>
    </source>
</evidence>
<proteinExistence type="inferred from homology"/>
<comment type="similarity">
    <text evidence="1">Belongs to the phD/YefM antitoxin family.</text>
</comment>
<dbReference type="SUPFAM" id="SSF143120">
    <property type="entry name" value="YefM-like"/>
    <property type="match status" value="1"/>
</dbReference>
<dbReference type="EMBL" id="CZQA01000001">
    <property type="protein sequence ID" value="CUS34281.1"/>
    <property type="molecule type" value="Genomic_DNA"/>
</dbReference>
<evidence type="ECO:0000313" key="3">
    <source>
        <dbReference type="Proteomes" id="UP000199032"/>
    </source>
</evidence>
<accession>A0A0S4LBS8</accession>
<sequence length="105" mass="12245">MILVKDTWFRKVGRNMIETVSTLEIRQRLGDLPNRIALWHDKFVIECKGKPLAARIPLEQLEQMQEAARLYLLSVLDRKPKTIAQGLADELANEAKHRTRKARRK</sequence>